<dbReference type="PANTHER" id="PTHR34875:SF5">
    <property type="entry name" value="GLYCINE CLEAVAGE SYSTEM TRANSCRIPTIONAL REPRESSOR"/>
    <property type="match status" value="1"/>
</dbReference>
<gene>
    <name evidence="1" type="ORF">KBTEX_03516</name>
</gene>
<organism evidence="1">
    <name type="scientific">uncultured organism</name>
    <dbReference type="NCBI Taxonomy" id="155900"/>
    <lineage>
        <taxon>unclassified sequences</taxon>
        <taxon>environmental samples</taxon>
    </lineage>
</organism>
<dbReference type="SUPFAM" id="SSF55021">
    <property type="entry name" value="ACT-like"/>
    <property type="match status" value="1"/>
</dbReference>
<sequence>MDQGGVVHQLSNFFSVREIDIRDLATTTYTAVYTGTPMFSVRMTVDVPARMQIARLREEFMDFCDELNLDAIIEPAKA</sequence>
<dbReference type="PANTHER" id="PTHR34875">
    <property type="entry name" value="UPF0237 PROTEIN MJ1558"/>
    <property type="match status" value="1"/>
</dbReference>
<dbReference type="Gene3D" id="3.30.70.260">
    <property type="match status" value="1"/>
</dbReference>
<dbReference type="InterPro" id="IPR045865">
    <property type="entry name" value="ACT-like_dom_sf"/>
</dbReference>
<protein>
    <recommendedName>
        <fullName evidence="2">Glycine cleavage system transcriptional repressor</fullName>
    </recommendedName>
</protein>
<dbReference type="AlphaFoldDB" id="A0A5B8REW8"/>
<evidence type="ECO:0000313" key="1">
    <source>
        <dbReference type="EMBL" id="QEA07171.1"/>
    </source>
</evidence>
<reference evidence="1" key="1">
    <citation type="submission" date="2019-06" db="EMBL/GenBank/DDBJ databases">
        <authorList>
            <person name="Murdoch R.W."/>
            <person name="Fathepure B."/>
        </authorList>
    </citation>
    <scope>NUCLEOTIDE SEQUENCE</scope>
</reference>
<name>A0A5B8REW8_9ZZZZ</name>
<dbReference type="EMBL" id="MN079209">
    <property type="protein sequence ID" value="QEA07171.1"/>
    <property type="molecule type" value="Genomic_DNA"/>
</dbReference>
<evidence type="ECO:0008006" key="2">
    <source>
        <dbReference type="Google" id="ProtNLM"/>
    </source>
</evidence>
<accession>A0A5B8REW8</accession>
<proteinExistence type="predicted"/>
<dbReference type="InterPro" id="IPR050990">
    <property type="entry name" value="UPF0237/GcvR_regulator"/>
</dbReference>